<dbReference type="OrthoDB" id="9803968at2"/>
<dbReference type="PANTHER" id="PTHR43859">
    <property type="entry name" value="ACYL-ACTIVATING ENZYME"/>
    <property type="match status" value="1"/>
</dbReference>
<gene>
    <name evidence="7" type="ORF">FJM67_13690</name>
</gene>
<protein>
    <submittedName>
        <fullName evidence="7">Acyl-CoA synthetase</fullName>
    </submittedName>
</protein>
<proteinExistence type="inferred from homology"/>
<dbReference type="NCBIfam" id="NF006020">
    <property type="entry name" value="PRK08162.1"/>
    <property type="match status" value="1"/>
</dbReference>
<dbReference type="EMBL" id="VFRR01000036">
    <property type="protein sequence ID" value="TPE48102.1"/>
    <property type="molecule type" value="Genomic_DNA"/>
</dbReference>
<evidence type="ECO:0000259" key="6">
    <source>
        <dbReference type="Pfam" id="PF13193"/>
    </source>
</evidence>
<evidence type="ECO:0000313" key="8">
    <source>
        <dbReference type="Proteomes" id="UP000315901"/>
    </source>
</evidence>
<evidence type="ECO:0000256" key="2">
    <source>
        <dbReference type="ARBA" id="ARBA00022598"/>
    </source>
</evidence>
<accession>A0A501WH32</accession>
<dbReference type="PANTHER" id="PTHR43859:SF4">
    <property type="entry name" value="BUTANOATE--COA LIGASE AAE1-RELATED"/>
    <property type="match status" value="1"/>
</dbReference>
<dbReference type="InterPro" id="IPR020845">
    <property type="entry name" value="AMP-binding_CS"/>
</dbReference>
<comment type="caution">
    <text evidence="7">The sequence shown here is derived from an EMBL/GenBank/DDBJ whole genome shotgun (WGS) entry which is preliminary data.</text>
</comment>
<dbReference type="InterPro" id="IPR042099">
    <property type="entry name" value="ANL_N_sf"/>
</dbReference>
<feature type="domain" description="AMP-dependent synthetase/ligase" evidence="5">
    <location>
        <begin position="27"/>
        <end position="405"/>
    </location>
</feature>
<keyword evidence="2" id="KW-0436">Ligase</keyword>
<evidence type="ECO:0000256" key="3">
    <source>
        <dbReference type="ARBA" id="ARBA00022832"/>
    </source>
</evidence>
<dbReference type="FunFam" id="3.30.300.30:FF:000008">
    <property type="entry name" value="2,3-dihydroxybenzoate-AMP ligase"/>
    <property type="match status" value="1"/>
</dbReference>
<keyword evidence="4" id="KW-0443">Lipid metabolism</keyword>
<evidence type="ECO:0000256" key="4">
    <source>
        <dbReference type="ARBA" id="ARBA00023098"/>
    </source>
</evidence>
<evidence type="ECO:0000259" key="5">
    <source>
        <dbReference type="Pfam" id="PF00501"/>
    </source>
</evidence>
<feature type="domain" description="AMP-binding enzyme C-terminal" evidence="6">
    <location>
        <begin position="455"/>
        <end position="530"/>
    </location>
</feature>
<dbReference type="InterPro" id="IPR045851">
    <property type="entry name" value="AMP-bd_C_sf"/>
</dbReference>
<dbReference type="PROSITE" id="PS00455">
    <property type="entry name" value="AMP_BINDING"/>
    <property type="match status" value="1"/>
</dbReference>
<evidence type="ECO:0000313" key="7">
    <source>
        <dbReference type="EMBL" id="TPE48102.1"/>
    </source>
</evidence>
<keyword evidence="3" id="KW-0276">Fatty acid metabolism</keyword>
<dbReference type="Proteomes" id="UP000315901">
    <property type="component" value="Unassembled WGS sequence"/>
</dbReference>
<reference evidence="7 8" key="1">
    <citation type="submission" date="2019-06" db="EMBL/GenBank/DDBJ databases">
        <title>A novel bacterium of genus Marinomonas, isolated from coastal sand.</title>
        <authorList>
            <person name="Huang H."/>
            <person name="Mo K."/>
            <person name="Hu Y."/>
        </authorList>
    </citation>
    <scope>NUCLEOTIDE SEQUENCE [LARGE SCALE GENOMIC DNA]</scope>
    <source>
        <strain evidence="7 8">HB171799</strain>
    </source>
</reference>
<dbReference type="Gene3D" id="3.30.300.30">
    <property type="match status" value="1"/>
</dbReference>
<dbReference type="AlphaFoldDB" id="A0A501WH32"/>
<dbReference type="InterPro" id="IPR000873">
    <property type="entry name" value="AMP-dep_synth/lig_dom"/>
</dbReference>
<dbReference type="InterPro" id="IPR025110">
    <property type="entry name" value="AMP-bd_C"/>
</dbReference>
<comment type="similarity">
    <text evidence="1">Belongs to the ATP-dependent AMP-binding enzyme family.</text>
</comment>
<organism evidence="7 8">
    <name type="scientific">Maribrevibacterium harenarium</name>
    <dbReference type="NCBI Taxonomy" id="2589817"/>
    <lineage>
        <taxon>Bacteria</taxon>
        <taxon>Pseudomonadati</taxon>
        <taxon>Pseudomonadota</taxon>
        <taxon>Gammaproteobacteria</taxon>
        <taxon>Oceanospirillales</taxon>
        <taxon>Oceanospirillaceae</taxon>
        <taxon>Maribrevibacterium</taxon>
    </lineage>
</organism>
<sequence length="550" mass="60458">MNNNAAFDTNLDKGLANYTPLSPISFLERTASIYPERLATVHGEFRRTWSQTFTRCRKLASALAQQGIRGGDTVSVIAPNISEHFELHFAVPMAGAILNSINTRLDAPTIAFILQHAQAKVVFVDREFSGVVSAALATLTEKPLVIDIDDPLWDGGELIGVMDYEALLAQGDEAFDYPQVQDEWDAITLNYTSGTTGDPKGVVYHHRGAYLNAISNAMSWGMTQHPVYLWTLPMFHCNGWCFPWVIAAMAGVSVSLRHVRADHVFDAIKTEKVGYFCAAPIVLNMLNSADESMKAGIEHGVNVMTAGAAPPAAVIANMEKIGFNVTHVYGLTETYGPCVYCAWKDDWNEATPEQKARLKARQGVKAPMLEGLMVANPDTLEPVAQDGQTIGEIFMRGNLVMKGYLKNPATTEKAFAGGWFHSGDLAVWHEDGYIEIKDRSKDIIISGGENISSIEVEDVLYRHPSVQEAAVVAKLDEKWGETPCAFITLKEGSTPITDRDIIQFCRDNMAHFKVPKTIIFGPLPKTSTGKVQKFLLRDRANSLTDTQQAS</sequence>
<evidence type="ECO:0000256" key="1">
    <source>
        <dbReference type="ARBA" id="ARBA00006432"/>
    </source>
</evidence>
<dbReference type="Gene3D" id="3.40.50.12780">
    <property type="entry name" value="N-terminal domain of ligase-like"/>
    <property type="match status" value="1"/>
</dbReference>
<dbReference type="GO" id="GO:0016874">
    <property type="term" value="F:ligase activity"/>
    <property type="evidence" value="ECO:0007669"/>
    <property type="project" value="UniProtKB-KW"/>
</dbReference>
<dbReference type="SUPFAM" id="SSF56801">
    <property type="entry name" value="Acetyl-CoA synthetase-like"/>
    <property type="match status" value="1"/>
</dbReference>
<dbReference type="GO" id="GO:0006631">
    <property type="term" value="P:fatty acid metabolic process"/>
    <property type="evidence" value="ECO:0007669"/>
    <property type="project" value="UniProtKB-KW"/>
</dbReference>
<name>A0A501WH32_9GAMM</name>
<dbReference type="Pfam" id="PF13193">
    <property type="entry name" value="AMP-binding_C"/>
    <property type="match status" value="1"/>
</dbReference>
<dbReference type="RefSeq" id="WP_140590319.1">
    <property type="nucleotide sequence ID" value="NZ_VFRR01000036.1"/>
</dbReference>
<keyword evidence="8" id="KW-1185">Reference proteome</keyword>
<dbReference type="CDD" id="cd12118">
    <property type="entry name" value="ttLC_FACS_AEE21_like"/>
    <property type="match status" value="1"/>
</dbReference>
<dbReference type="Pfam" id="PF00501">
    <property type="entry name" value="AMP-binding"/>
    <property type="match status" value="1"/>
</dbReference>